<evidence type="ECO:0000256" key="3">
    <source>
        <dbReference type="ARBA" id="ARBA00022478"/>
    </source>
</evidence>
<dbReference type="GO" id="GO:0000428">
    <property type="term" value="C:DNA-directed RNA polymerase complex"/>
    <property type="evidence" value="ECO:0007669"/>
    <property type="project" value="UniProtKB-KW"/>
</dbReference>
<evidence type="ECO:0000256" key="4">
    <source>
        <dbReference type="ARBA" id="ARBA00023163"/>
    </source>
</evidence>
<proteinExistence type="inferred from homology"/>
<dbReference type="AlphaFoldDB" id="A0AAF0T6H5"/>
<reference evidence="6" key="1">
    <citation type="submission" date="2023-08" db="EMBL/GenBank/DDBJ databases">
        <title>A de novo genome assembly of Solanum verrucosum Schlechtendal, a Mexican diploid species geographically isolated from the other diploid A-genome species in potato relatives.</title>
        <authorList>
            <person name="Hosaka K."/>
        </authorList>
    </citation>
    <scope>NUCLEOTIDE SEQUENCE</scope>
    <source>
        <tissue evidence="6">Young leaves</tissue>
    </source>
</reference>
<keyword evidence="7" id="KW-1185">Reference proteome</keyword>
<sequence>MKPLTDKDGSREKTQDILTTDIIESTSGTLQKQGGSPKLTKTACGINEMPVDDPEYLYLHHETIKAKWLITLNIREYSKRRGEEKETLLINYVLVLTLFADDYRSDPSDIANHLKINVVALWPFYEYLCCKLVHEKMLCWLHFLFHLYLQVKSSQVCERVCFLHQVICVPEARKGASFQPIVSTAKEVELMLEEKFGEPKRANYSSMFSGVSFGGKGLHRSSASFHRRGPVYAFLQATET</sequence>
<comment type="subcellular location">
    <subcellularLocation>
        <location evidence="1">Nucleus</location>
        <location evidence="1">Nucleolus</location>
    </subcellularLocation>
</comment>
<name>A0AAF0T6H5_SOLVR</name>
<dbReference type="EMBL" id="CP133612">
    <property type="protein sequence ID" value="WMV09637.1"/>
    <property type="molecule type" value="Genomic_DNA"/>
</dbReference>
<comment type="similarity">
    <text evidence="2">Belongs to the eukaryotic RPA49/POLR1E RNA polymerase subunit family.</text>
</comment>
<accession>A0AAF0T6H5</accession>
<keyword evidence="3" id="KW-0240">DNA-directed RNA polymerase</keyword>
<evidence type="ECO:0000256" key="5">
    <source>
        <dbReference type="ARBA" id="ARBA00023242"/>
    </source>
</evidence>
<dbReference type="Proteomes" id="UP001234989">
    <property type="component" value="Chromosome 1"/>
</dbReference>
<evidence type="ECO:0000313" key="6">
    <source>
        <dbReference type="EMBL" id="WMV09637.1"/>
    </source>
</evidence>
<evidence type="ECO:0000313" key="7">
    <source>
        <dbReference type="Proteomes" id="UP001234989"/>
    </source>
</evidence>
<dbReference type="InterPro" id="IPR009668">
    <property type="entry name" value="RNA_pol-assoc_fac_A49-like"/>
</dbReference>
<gene>
    <name evidence="6" type="ORF">MTR67_003022</name>
</gene>
<dbReference type="PANTHER" id="PTHR14440">
    <property type="entry name" value="DNA-DIRECTED RNA POLYMERASE I SUBUNIT RPA49"/>
    <property type="match status" value="1"/>
</dbReference>
<evidence type="ECO:0000256" key="1">
    <source>
        <dbReference type="ARBA" id="ARBA00004604"/>
    </source>
</evidence>
<dbReference type="GO" id="GO:0005730">
    <property type="term" value="C:nucleolus"/>
    <property type="evidence" value="ECO:0007669"/>
    <property type="project" value="UniProtKB-SubCell"/>
</dbReference>
<protein>
    <submittedName>
        <fullName evidence="6">Uncharacterized protein</fullName>
    </submittedName>
</protein>
<keyword evidence="5" id="KW-0539">Nucleus</keyword>
<dbReference type="GO" id="GO:0006351">
    <property type="term" value="P:DNA-templated transcription"/>
    <property type="evidence" value="ECO:0007669"/>
    <property type="project" value="InterPro"/>
</dbReference>
<evidence type="ECO:0000256" key="2">
    <source>
        <dbReference type="ARBA" id="ARBA00009430"/>
    </source>
</evidence>
<keyword evidence="4" id="KW-0804">Transcription</keyword>
<organism evidence="6 7">
    <name type="scientific">Solanum verrucosum</name>
    <dbReference type="NCBI Taxonomy" id="315347"/>
    <lineage>
        <taxon>Eukaryota</taxon>
        <taxon>Viridiplantae</taxon>
        <taxon>Streptophyta</taxon>
        <taxon>Embryophyta</taxon>
        <taxon>Tracheophyta</taxon>
        <taxon>Spermatophyta</taxon>
        <taxon>Magnoliopsida</taxon>
        <taxon>eudicotyledons</taxon>
        <taxon>Gunneridae</taxon>
        <taxon>Pentapetalae</taxon>
        <taxon>asterids</taxon>
        <taxon>lamiids</taxon>
        <taxon>Solanales</taxon>
        <taxon>Solanaceae</taxon>
        <taxon>Solanoideae</taxon>
        <taxon>Solaneae</taxon>
        <taxon>Solanum</taxon>
    </lineage>
</organism>
<dbReference type="GO" id="GO:0003677">
    <property type="term" value="F:DNA binding"/>
    <property type="evidence" value="ECO:0007669"/>
    <property type="project" value="InterPro"/>
</dbReference>